<evidence type="ECO:0000256" key="2">
    <source>
        <dbReference type="SAM" id="Phobius"/>
    </source>
</evidence>
<dbReference type="Proteomes" id="UP000177057">
    <property type="component" value="Unassembled WGS sequence"/>
</dbReference>
<dbReference type="InterPro" id="IPR036439">
    <property type="entry name" value="Dockerin_dom_sf"/>
</dbReference>
<evidence type="ECO:0000256" key="1">
    <source>
        <dbReference type="SAM" id="MobiDB-lite"/>
    </source>
</evidence>
<evidence type="ECO:0000313" key="4">
    <source>
        <dbReference type="EMBL" id="OGE71632.1"/>
    </source>
</evidence>
<proteinExistence type="predicted"/>
<dbReference type="Gene3D" id="1.10.1330.10">
    <property type="entry name" value="Dockerin domain"/>
    <property type="match status" value="1"/>
</dbReference>
<gene>
    <name evidence="4" type="ORF">A3H40_01330</name>
</gene>
<feature type="region of interest" description="Disordered" evidence="1">
    <location>
        <begin position="269"/>
        <end position="288"/>
    </location>
</feature>
<dbReference type="InterPro" id="IPR002105">
    <property type="entry name" value="Dockerin_1_rpt"/>
</dbReference>
<evidence type="ECO:0000313" key="5">
    <source>
        <dbReference type="Proteomes" id="UP000177057"/>
    </source>
</evidence>
<dbReference type="SUPFAM" id="SSF63446">
    <property type="entry name" value="Type I dockerin domain"/>
    <property type="match status" value="1"/>
</dbReference>
<name>A0A1F5N236_9BACT</name>
<organism evidence="4 5">
    <name type="scientific">Candidatus Daviesbacteria bacterium RIFCSPLOWO2_02_FULL_38_15</name>
    <dbReference type="NCBI Taxonomy" id="1797794"/>
    <lineage>
        <taxon>Bacteria</taxon>
        <taxon>Candidatus Daviesiibacteriota</taxon>
    </lineage>
</organism>
<dbReference type="GO" id="GO:0000272">
    <property type="term" value="P:polysaccharide catabolic process"/>
    <property type="evidence" value="ECO:0007669"/>
    <property type="project" value="InterPro"/>
</dbReference>
<dbReference type="AlphaFoldDB" id="A0A1F5N236"/>
<keyword evidence="2" id="KW-1133">Transmembrane helix</keyword>
<dbReference type="GO" id="GO:0004553">
    <property type="term" value="F:hydrolase activity, hydrolyzing O-glycosyl compounds"/>
    <property type="evidence" value="ECO:0007669"/>
    <property type="project" value="InterPro"/>
</dbReference>
<reference evidence="4 5" key="1">
    <citation type="journal article" date="2016" name="Nat. Commun.">
        <title>Thousands of microbial genomes shed light on interconnected biogeochemical processes in an aquifer system.</title>
        <authorList>
            <person name="Anantharaman K."/>
            <person name="Brown C.T."/>
            <person name="Hug L.A."/>
            <person name="Sharon I."/>
            <person name="Castelle C.J."/>
            <person name="Probst A.J."/>
            <person name="Thomas B.C."/>
            <person name="Singh A."/>
            <person name="Wilkins M.J."/>
            <person name="Karaoz U."/>
            <person name="Brodie E.L."/>
            <person name="Williams K.H."/>
            <person name="Hubbard S.S."/>
            <person name="Banfield J.F."/>
        </authorList>
    </citation>
    <scope>NUCLEOTIDE SEQUENCE [LARGE SCALE GENOMIC DNA]</scope>
</reference>
<feature type="domain" description="Dockerin" evidence="3">
    <location>
        <begin position="561"/>
        <end position="624"/>
    </location>
</feature>
<keyword evidence="2" id="KW-0472">Membrane</keyword>
<dbReference type="CDD" id="cd14256">
    <property type="entry name" value="Dockerin_I"/>
    <property type="match status" value="1"/>
</dbReference>
<dbReference type="Pfam" id="PF00404">
    <property type="entry name" value="Dockerin_1"/>
    <property type="match status" value="1"/>
</dbReference>
<comment type="caution">
    <text evidence="4">The sequence shown here is derived from an EMBL/GenBank/DDBJ whole genome shotgun (WGS) entry which is preliminary data.</text>
</comment>
<protein>
    <recommendedName>
        <fullName evidence="3">Dockerin domain-containing protein</fullName>
    </recommendedName>
</protein>
<sequence>MLDEIRQSINKKDVINFLLLGIAALAIPITVGTLNQQRIIKSQATNPPIQIVANPVDPEADTFQLVNNKLVLSDTNNDGKYQVYVQLEVPAANTLTASLLDNLLPIKVVLAQTIDCEPGEATRECKNNLGTGHYYCQWGENGNTETDDCIIEACWAGGTPGGAAGGPSDGSGCNISPACWNDGGWVDNASADNGCVTTHGTGSTCSQSNNGPYGDGCTSGSQSPVDNCTGITKGDGSVDSRCHSNGDCRNSLTCQGPDDSCGWGRCKTAGSAPTNAPTNPPTQPTAPPQQPVIEKFKLAQSIAGLAQATEQTFTGAGQLVPFTFQNPTIGAENFIFVQFIGKDAQGRTTQTSPSNPAMRVAITILGPSPVIIGSACNIDVDLKDGSLKFTVLGSNFGARDRTKSKLLADSSELEVKEWTDRKVVARMANPPDTSAGKTYTVTLTRADEAQATATCDVNTPQVSLEAKVFCRTPTNFEQDNVEMSVFEMVGVGTSISGGRLNVASSSRETVRIDRNKVINNVRAKVKQGATYIVCLLAPKSVRACTDPFTAVAEGNNKLANFNLPIGDLNSDCRINAVDAGMLKQQWGPVNANKNCDLNGDGKCNSFEWSCMLHDFNSTCASEPR</sequence>
<feature type="transmembrane region" description="Helical" evidence="2">
    <location>
        <begin position="14"/>
        <end position="34"/>
    </location>
</feature>
<keyword evidence="2" id="KW-0812">Transmembrane</keyword>
<dbReference type="EMBL" id="MFDV01000015">
    <property type="protein sequence ID" value="OGE71632.1"/>
    <property type="molecule type" value="Genomic_DNA"/>
</dbReference>
<feature type="compositionally biased region" description="Pro residues" evidence="1">
    <location>
        <begin position="278"/>
        <end position="288"/>
    </location>
</feature>
<evidence type="ECO:0000259" key="3">
    <source>
        <dbReference type="PROSITE" id="PS51766"/>
    </source>
</evidence>
<dbReference type="STRING" id="1797794.A3H40_01330"/>
<dbReference type="InterPro" id="IPR016134">
    <property type="entry name" value="Dockerin_dom"/>
</dbReference>
<dbReference type="PROSITE" id="PS51766">
    <property type="entry name" value="DOCKERIN"/>
    <property type="match status" value="1"/>
</dbReference>
<accession>A0A1F5N236</accession>